<dbReference type="InterPro" id="IPR038765">
    <property type="entry name" value="Papain-like_cys_pep_sf"/>
</dbReference>
<sequence>MLLIGYGSYEGQDVWILQNSYGEEDWGIGGYMYLQRNSRTISGRCGVLIAPAYPIFEYEDCDKAVERGTELQITRM</sequence>
<proteinExistence type="predicted"/>
<accession>A0A392PU48</accession>
<evidence type="ECO:0000259" key="1">
    <source>
        <dbReference type="Pfam" id="PF00112"/>
    </source>
</evidence>
<dbReference type="SUPFAM" id="SSF54001">
    <property type="entry name" value="Cysteine proteinases"/>
    <property type="match status" value="1"/>
</dbReference>
<dbReference type="AlphaFoldDB" id="A0A392PU48"/>
<feature type="domain" description="Peptidase C1A papain C-terminal" evidence="1">
    <location>
        <begin position="2"/>
        <end position="54"/>
    </location>
</feature>
<evidence type="ECO:0000313" key="2">
    <source>
        <dbReference type="EMBL" id="MCI15608.1"/>
    </source>
</evidence>
<organism evidence="2 3">
    <name type="scientific">Trifolium medium</name>
    <dbReference type="NCBI Taxonomy" id="97028"/>
    <lineage>
        <taxon>Eukaryota</taxon>
        <taxon>Viridiplantae</taxon>
        <taxon>Streptophyta</taxon>
        <taxon>Embryophyta</taxon>
        <taxon>Tracheophyta</taxon>
        <taxon>Spermatophyta</taxon>
        <taxon>Magnoliopsida</taxon>
        <taxon>eudicotyledons</taxon>
        <taxon>Gunneridae</taxon>
        <taxon>Pentapetalae</taxon>
        <taxon>rosids</taxon>
        <taxon>fabids</taxon>
        <taxon>Fabales</taxon>
        <taxon>Fabaceae</taxon>
        <taxon>Papilionoideae</taxon>
        <taxon>50 kb inversion clade</taxon>
        <taxon>NPAAA clade</taxon>
        <taxon>Hologalegina</taxon>
        <taxon>IRL clade</taxon>
        <taxon>Trifolieae</taxon>
        <taxon>Trifolium</taxon>
    </lineage>
</organism>
<dbReference type="GO" id="GO:0008234">
    <property type="term" value="F:cysteine-type peptidase activity"/>
    <property type="evidence" value="ECO:0007669"/>
    <property type="project" value="InterPro"/>
</dbReference>
<protein>
    <submittedName>
        <fullName evidence="2">Cysteine proteinase RD21a-like</fullName>
    </submittedName>
</protein>
<comment type="caution">
    <text evidence="2">The sequence shown here is derived from an EMBL/GenBank/DDBJ whole genome shotgun (WGS) entry which is preliminary data.</text>
</comment>
<dbReference type="InterPro" id="IPR000668">
    <property type="entry name" value="Peptidase_C1A_C"/>
</dbReference>
<dbReference type="Gene3D" id="3.90.70.10">
    <property type="entry name" value="Cysteine proteinases"/>
    <property type="match status" value="1"/>
</dbReference>
<name>A0A392PU48_9FABA</name>
<dbReference type="GO" id="GO:0006508">
    <property type="term" value="P:proteolysis"/>
    <property type="evidence" value="ECO:0007669"/>
    <property type="project" value="InterPro"/>
</dbReference>
<dbReference type="EMBL" id="LXQA010097174">
    <property type="protein sequence ID" value="MCI15608.1"/>
    <property type="molecule type" value="Genomic_DNA"/>
</dbReference>
<reference evidence="2 3" key="1">
    <citation type="journal article" date="2018" name="Front. Plant Sci.">
        <title>Red Clover (Trifolium pratense) and Zigzag Clover (T. medium) - A Picture of Genomic Similarities and Differences.</title>
        <authorList>
            <person name="Dluhosova J."/>
            <person name="Istvanek J."/>
            <person name="Nedelnik J."/>
            <person name="Repkova J."/>
        </authorList>
    </citation>
    <scope>NUCLEOTIDE SEQUENCE [LARGE SCALE GENOMIC DNA]</scope>
    <source>
        <strain evidence="3">cv. 10/8</strain>
        <tissue evidence="2">Leaf</tissue>
    </source>
</reference>
<keyword evidence="3" id="KW-1185">Reference proteome</keyword>
<dbReference type="Proteomes" id="UP000265520">
    <property type="component" value="Unassembled WGS sequence"/>
</dbReference>
<evidence type="ECO:0000313" key="3">
    <source>
        <dbReference type="Proteomes" id="UP000265520"/>
    </source>
</evidence>
<dbReference type="Pfam" id="PF00112">
    <property type="entry name" value="Peptidase_C1"/>
    <property type="match status" value="1"/>
</dbReference>